<dbReference type="EMBL" id="PEOG01000005">
    <property type="protein sequence ID" value="PIM55057.1"/>
    <property type="molecule type" value="Genomic_DNA"/>
</dbReference>
<evidence type="ECO:0000259" key="2">
    <source>
        <dbReference type="Pfam" id="PF13719"/>
    </source>
</evidence>
<accession>A0A2G9CF80</accession>
<feature type="compositionally biased region" description="Basic and acidic residues" evidence="1">
    <location>
        <begin position="169"/>
        <end position="181"/>
    </location>
</feature>
<evidence type="ECO:0000313" key="4">
    <source>
        <dbReference type="Proteomes" id="UP000231501"/>
    </source>
</evidence>
<dbReference type="PRINTS" id="PR00209">
    <property type="entry name" value="GLIADIN"/>
</dbReference>
<evidence type="ECO:0000256" key="1">
    <source>
        <dbReference type="SAM" id="MobiDB-lite"/>
    </source>
</evidence>
<feature type="region of interest" description="Disordered" evidence="1">
    <location>
        <begin position="233"/>
        <end position="253"/>
    </location>
</feature>
<name>A0A2G9CF80_9BURK</name>
<proteinExistence type="predicted"/>
<dbReference type="Pfam" id="PF13719">
    <property type="entry name" value="Zn_ribbon_5"/>
    <property type="match status" value="1"/>
</dbReference>
<organism evidence="3 4">
    <name type="scientific">Roseateles chitinivorans</name>
    <dbReference type="NCBI Taxonomy" id="2917965"/>
    <lineage>
        <taxon>Bacteria</taxon>
        <taxon>Pseudomonadati</taxon>
        <taxon>Pseudomonadota</taxon>
        <taxon>Betaproteobacteria</taxon>
        <taxon>Burkholderiales</taxon>
        <taxon>Sphaerotilaceae</taxon>
        <taxon>Roseateles</taxon>
    </lineage>
</organism>
<feature type="compositionally biased region" description="Acidic residues" evidence="1">
    <location>
        <begin position="203"/>
        <end position="217"/>
    </location>
</feature>
<dbReference type="NCBIfam" id="TIGR02098">
    <property type="entry name" value="MJ0042_CXXC"/>
    <property type="match status" value="1"/>
</dbReference>
<feature type="compositionally biased region" description="Pro residues" evidence="1">
    <location>
        <begin position="88"/>
        <end position="125"/>
    </location>
</feature>
<sequence>MNLATRCTTCGTIFRVVQDQLRVSEGWVRCGRCAEVFDAREQLFDLERDSPPPWPPVSPSAEPAPIERRPPSPVPTPPAPAYRDDFPPSQPAPLPPPVAPARPMPPPPPVFAPEPAFAPEPPAHHQPPRDSGWIAADDESLNPFAPPRRMADDEPMDDIVDARFNASGVDERPHEARREPFLEAPAAPDPRAHLPEPKGMRFEEDELPPPMIDDDERPDVTLALSPATAAQLRANEAAQEPDLEPSLEPSSSMMAPDEDAIAEARRAAKAARPRRFWNPFKRRRTATPRATESPETTMTVLAAESELMAARAAASSAAAVSAEAMSPQGSPSVMPDQLPSFMRQAESARRWNRPGVRLALGSTATVLAFGLMGQLLWHAREAIAAQYPAAKPALVSVAQALGQEIKPWQHIEALSVESSSLNPAGAANHYRFSISLRNRSNWEVAQPWVDLSLTDASGVLVVRRMLSPAEMQAGRVALPAGADQQLQLVFDSGAQKISGYSVELFYP</sequence>
<comment type="caution">
    <text evidence="3">The sequence shown here is derived from an EMBL/GenBank/DDBJ whole genome shotgun (WGS) entry which is preliminary data.</text>
</comment>
<dbReference type="Proteomes" id="UP000231501">
    <property type="component" value="Unassembled WGS sequence"/>
</dbReference>
<feature type="compositionally biased region" description="Basic and acidic residues" evidence="1">
    <location>
        <begin position="190"/>
        <end position="202"/>
    </location>
</feature>
<dbReference type="AlphaFoldDB" id="A0A2G9CF80"/>
<protein>
    <recommendedName>
        <fullName evidence="2">Zinc finger/thioredoxin putative domain-containing protein</fullName>
    </recommendedName>
</protein>
<dbReference type="RefSeq" id="WP_099859535.1">
    <property type="nucleotide sequence ID" value="NZ_PEOG01000005.1"/>
</dbReference>
<keyword evidence="4" id="KW-1185">Reference proteome</keyword>
<dbReference type="Pfam" id="PF11906">
    <property type="entry name" value="DUF3426"/>
    <property type="match status" value="1"/>
</dbReference>
<feature type="region of interest" description="Disordered" evidence="1">
    <location>
        <begin position="46"/>
        <end position="218"/>
    </location>
</feature>
<feature type="compositionally biased region" description="Pro residues" evidence="1">
    <location>
        <begin position="71"/>
        <end position="80"/>
    </location>
</feature>
<evidence type="ECO:0000313" key="3">
    <source>
        <dbReference type="EMBL" id="PIM55057.1"/>
    </source>
</evidence>
<dbReference type="InterPro" id="IPR011723">
    <property type="entry name" value="Znf/thioredoxin_put"/>
</dbReference>
<dbReference type="InterPro" id="IPR021834">
    <property type="entry name" value="DUF3426"/>
</dbReference>
<reference evidence="3 4" key="1">
    <citation type="submission" date="2017-11" db="EMBL/GenBank/DDBJ databases">
        <title>Draft genome sequence of Mitsuaria sp. HWN-4.</title>
        <authorList>
            <person name="Gundlapally S.R."/>
        </authorList>
    </citation>
    <scope>NUCLEOTIDE SEQUENCE [LARGE SCALE GENOMIC DNA]</scope>
    <source>
        <strain evidence="3 4">HWN-4</strain>
    </source>
</reference>
<gene>
    <name evidence="3" type="ORF">CS062_00540</name>
</gene>
<feature type="domain" description="Zinc finger/thioredoxin putative" evidence="2">
    <location>
        <begin position="3"/>
        <end position="39"/>
    </location>
</feature>
<dbReference type="OrthoDB" id="5294582at2"/>